<dbReference type="InterPro" id="IPR006073">
    <property type="entry name" value="GTP-bd"/>
</dbReference>
<evidence type="ECO:0000256" key="5">
    <source>
        <dbReference type="ARBA" id="ARBA00023134"/>
    </source>
</evidence>
<comment type="subcellular location">
    <subcellularLocation>
        <location evidence="1">Mitochondrion</location>
    </subcellularLocation>
</comment>
<evidence type="ECO:0000313" key="8">
    <source>
        <dbReference type="EMBL" id="KZT20670.1"/>
    </source>
</evidence>
<evidence type="ECO:0000259" key="7">
    <source>
        <dbReference type="PROSITE" id="PS51709"/>
    </source>
</evidence>
<dbReference type="Gene3D" id="1.20.120.430">
    <property type="entry name" value="tRNA modification GTPase MnmE domain 2"/>
    <property type="match status" value="1"/>
</dbReference>
<evidence type="ECO:0000256" key="2">
    <source>
        <dbReference type="ARBA" id="ARBA00011043"/>
    </source>
</evidence>
<dbReference type="GO" id="GO:0002098">
    <property type="term" value="P:tRNA wobble uridine modification"/>
    <property type="evidence" value="ECO:0007669"/>
    <property type="project" value="TreeGrafter"/>
</dbReference>
<dbReference type="Pfam" id="PF12631">
    <property type="entry name" value="MnmE_helical"/>
    <property type="match status" value="1"/>
</dbReference>
<dbReference type="STRING" id="1314782.A0A165P8G5"/>
<protein>
    <submittedName>
        <fullName evidence="8">tRNA modification GTPase GTPBP3</fullName>
    </submittedName>
</protein>
<feature type="domain" description="TrmE-type G" evidence="7">
    <location>
        <begin position="295"/>
        <end position="463"/>
    </location>
</feature>
<dbReference type="NCBIfam" id="TIGR00231">
    <property type="entry name" value="small_GTP"/>
    <property type="match status" value="1"/>
</dbReference>
<dbReference type="InterPro" id="IPR031168">
    <property type="entry name" value="G_TrmE"/>
</dbReference>
<proteinExistence type="inferred from homology"/>
<dbReference type="InterPro" id="IPR027266">
    <property type="entry name" value="TrmE/GcvT-like"/>
</dbReference>
<dbReference type="FunCoup" id="A0A165P8G5">
    <property type="interactions" value="248"/>
</dbReference>
<dbReference type="GO" id="GO:0030488">
    <property type="term" value="P:tRNA methylation"/>
    <property type="evidence" value="ECO:0007669"/>
    <property type="project" value="TreeGrafter"/>
</dbReference>
<sequence>MLPGNALLEASLRRFVVSRSFVTSCRQTALNGYRKISQILHPLQSYSKKGHSTNGLQATNTGFSSLALSDAQRRTIYALSTPPGKAGVAVVRISGPDAQDVWRRMVRLYNTNDRGREPRPWKMERCKVVHPESGETLDDGLAVFFKAPRSFTTEDVIELHVHSGRAVISSILSALSCFSACRPAEPGEFTRRAFEGGRLDLTQVEGLKDLIDAETETQRRLALDAAGGVSRARFEDLREGIIKSLAMVEAIIDFSETEDVEEGVFEEARARVIQLRSTIQRYLSDSRRGEILRSGIRLAIFGPPNAGKSSLLNFLAQREAAIVTSVPGTTRDILELSLDIGGLPVIVADTAGLRDTEDLVESIGVERARKMVLGADVALCVLSLPEALHRKDGGERCLKVPPMLEPLITPSTFFLLNKIDLVPSPTDVNGIEFNRSWTVSLSTGFGTKNFLDGFARALRERYDILQDTQSEQPVITHARHRVHLESALRFLEAFLSTAPEDVVLGAEELRYAARAVGRISGAIDVEDVLDSLFREFCIGK</sequence>
<dbReference type="InterPro" id="IPR004520">
    <property type="entry name" value="GTPase_MnmE"/>
</dbReference>
<dbReference type="InterPro" id="IPR027368">
    <property type="entry name" value="MnmE_dom2"/>
</dbReference>
<dbReference type="InterPro" id="IPR027417">
    <property type="entry name" value="P-loop_NTPase"/>
</dbReference>
<dbReference type="GO" id="GO:0005525">
    <property type="term" value="F:GTP binding"/>
    <property type="evidence" value="ECO:0007669"/>
    <property type="project" value="UniProtKB-KW"/>
</dbReference>
<dbReference type="CDD" id="cd14858">
    <property type="entry name" value="TrmE_N"/>
    <property type="match status" value="1"/>
</dbReference>
<dbReference type="GO" id="GO:0005739">
    <property type="term" value="C:mitochondrion"/>
    <property type="evidence" value="ECO:0007669"/>
    <property type="project" value="UniProtKB-SubCell"/>
</dbReference>
<dbReference type="GO" id="GO:0003924">
    <property type="term" value="F:GTPase activity"/>
    <property type="evidence" value="ECO:0007669"/>
    <property type="project" value="InterPro"/>
</dbReference>
<keyword evidence="9" id="KW-1185">Reference proteome</keyword>
<dbReference type="SUPFAM" id="SSF116878">
    <property type="entry name" value="TrmE connector domain"/>
    <property type="match status" value="1"/>
</dbReference>
<dbReference type="InterPro" id="IPR018948">
    <property type="entry name" value="GTP-bd_TrmE_N"/>
</dbReference>
<dbReference type="Pfam" id="PF01926">
    <property type="entry name" value="MMR_HSR1"/>
    <property type="match status" value="1"/>
</dbReference>
<dbReference type="Gene3D" id="3.30.1360.120">
    <property type="entry name" value="Probable tRNA modification gtpase trme, domain 1"/>
    <property type="match status" value="1"/>
</dbReference>
<dbReference type="HAMAP" id="MF_00379">
    <property type="entry name" value="GTPase_MnmE"/>
    <property type="match status" value="1"/>
</dbReference>
<reference evidence="8 9" key="1">
    <citation type="journal article" date="2016" name="Mol. Biol. Evol.">
        <title>Comparative Genomics of Early-Diverging Mushroom-Forming Fungi Provides Insights into the Origins of Lignocellulose Decay Capabilities.</title>
        <authorList>
            <person name="Nagy L.G."/>
            <person name="Riley R."/>
            <person name="Tritt A."/>
            <person name="Adam C."/>
            <person name="Daum C."/>
            <person name="Floudas D."/>
            <person name="Sun H."/>
            <person name="Yadav J.S."/>
            <person name="Pangilinan J."/>
            <person name="Larsson K.H."/>
            <person name="Matsuura K."/>
            <person name="Barry K."/>
            <person name="Labutti K."/>
            <person name="Kuo R."/>
            <person name="Ohm R.A."/>
            <person name="Bhattacharya S.S."/>
            <person name="Shirouzu T."/>
            <person name="Yoshinaga Y."/>
            <person name="Martin F.M."/>
            <person name="Grigoriev I.V."/>
            <person name="Hibbett D.S."/>
        </authorList>
    </citation>
    <scope>NUCLEOTIDE SEQUENCE [LARGE SCALE GENOMIC DNA]</scope>
    <source>
        <strain evidence="8 9">HHB14362 ss-1</strain>
    </source>
</reference>
<comment type="similarity">
    <text evidence="2 6">Belongs to the TRAFAC class TrmE-Era-EngA-EngB-Septin-like GTPase superfamily. TrmE GTPase family.</text>
</comment>
<dbReference type="FunFam" id="3.30.1360.120:FF:000007">
    <property type="entry name" value="tRNA modification GTPase GTPBP3, mitochondrial"/>
    <property type="match status" value="1"/>
</dbReference>
<dbReference type="NCBIfam" id="NF003661">
    <property type="entry name" value="PRK05291.1-3"/>
    <property type="match status" value="1"/>
</dbReference>
<organism evidence="8 9">
    <name type="scientific">Neolentinus lepideus HHB14362 ss-1</name>
    <dbReference type="NCBI Taxonomy" id="1314782"/>
    <lineage>
        <taxon>Eukaryota</taxon>
        <taxon>Fungi</taxon>
        <taxon>Dikarya</taxon>
        <taxon>Basidiomycota</taxon>
        <taxon>Agaricomycotina</taxon>
        <taxon>Agaricomycetes</taxon>
        <taxon>Gloeophyllales</taxon>
        <taxon>Gloeophyllaceae</taxon>
        <taxon>Neolentinus</taxon>
    </lineage>
</organism>
<dbReference type="SUPFAM" id="SSF103025">
    <property type="entry name" value="Folate-binding domain"/>
    <property type="match status" value="1"/>
</dbReference>
<dbReference type="InParanoid" id="A0A165P8G5"/>
<gene>
    <name evidence="8" type="ORF">NEOLEDRAFT_1075254</name>
</gene>
<evidence type="ECO:0000256" key="4">
    <source>
        <dbReference type="ARBA" id="ARBA00022741"/>
    </source>
</evidence>
<dbReference type="Pfam" id="PF10396">
    <property type="entry name" value="TrmE_N"/>
    <property type="match status" value="1"/>
</dbReference>
<accession>A0A165P8G5</accession>
<dbReference type="EMBL" id="KV425617">
    <property type="protein sequence ID" value="KZT20670.1"/>
    <property type="molecule type" value="Genomic_DNA"/>
</dbReference>
<dbReference type="PANTHER" id="PTHR42714:SF2">
    <property type="entry name" value="TRNA MODIFICATION GTPASE GTPBP3, MITOCHONDRIAL"/>
    <property type="match status" value="1"/>
</dbReference>
<keyword evidence="3 6" id="KW-0819">tRNA processing</keyword>
<keyword evidence="5 6" id="KW-0342">GTP-binding</keyword>
<dbReference type="Gene3D" id="3.40.50.300">
    <property type="entry name" value="P-loop containing nucleotide triphosphate hydrolases"/>
    <property type="match status" value="1"/>
</dbReference>
<keyword evidence="4 6" id="KW-0547">Nucleotide-binding</keyword>
<dbReference type="Proteomes" id="UP000076761">
    <property type="component" value="Unassembled WGS sequence"/>
</dbReference>
<dbReference type="InterPro" id="IPR025867">
    <property type="entry name" value="MnmE_helical"/>
</dbReference>
<dbReference type="CDD" id="cd04164">
    <property type="entry name" value="trmE"/>
    <property type="match status" value="1"/>
</dbReference>
<evidence type="ECO:0000256" key="6">
    <source>
        <dbReference type="RuleBase" id="RU003313"/>
    </source>
</evidence>
<name>A0A165P8G5_9AGAM</name>
<dbReference type="SUPFAM" id="SSF52540">
    <property type="entry name" value="P-loop containing nucleoside triphosphate hydrolases"/>
    <property type="match status" value="1"/>
</dbReference>
<dbReference type="PROSITE" id="PS51709">
    <property type="entry name" value="G_TRME"/>
    <property type="match status" value="1"/>
</dbReference>
<dbReference type="NCBIfam" id="TIGR00450">
    <property type="entry name" value="mnmE_trmE_thdF"/>
    <property type="match status" value="1"/>
</dbReference>
<dbReference type="InterPro" id="IPR005225">
    <property type="entry name" value="Small_GTP-bd"/>
</dbReference>
<dbReference type="AlphaFoldDB" id="A0A165P8G5"/>
<evidence type="ECO:0000256" key="3">
    <source>
        <dbReference type="ARBA" id="ARBA00022694"/>
    </source>
</evidence>
<evidence type="ECO:0000313" key="9">
    <source>
        <dbReference type="Proteomes" id="UP000076761"/>
    </source>
</evidence>
<dbReference type="PANTHER" id="PTHR42714">
    <property type="entry name" value="TRNA MODIFICATION GTPASE GTPBP3"/>
    <property type="match status" value="1"/>
</dbReference>
<evidence type="ECO:0000256" key="1">
    <source>
        <dbReference type="ARBA" id="ARBA00004173"/>
    </source>
</evidence>
<dbReference type="OrthoDB" id="188276at2759"/>